<keyword evidence="4" id="KW-1185">Reference proteome</keyword>
<dbReference type="InterPro" id="IPR011009">
    <property type="entry name" value="Kinase-like_dom_sf"/>
</dbReference>
<feature type="domain" description="Aminoglycoside phosphotransferase" evidence="1">
    <location>
        <begin position="22"/>
        <end position="254"/>
    </location>
</feature>
<dbReference type="RefSeq" id="WP_089315198.1">
    <property type="nucleotide sequence ID" value="NZ_FZNP01000013.1"/>
</dbReference>
<dbReference type="InterPro" id="IPR041726">
    <property type="entry name" value="ACAD10_11_N"/>
</dbReference>
<dbReference type="OrthoDB" id="3806873at2"/>
<dbReference type="Pfam" id="PF01636">
    <property type="entry name" value="APH"/>
    <property type="match status" value="1"/>
</dbReference>
<evidence type="ECO:0000313" key="4">
    <source>
        <dbReference type="Proteomes" id="UP000198420"/>
    </source>
</evidence>
<dbReference type="Gene3D" id="3.90.1200.10">
    <property type="match status" value="1"/>
</dbReference>
<name>A0A239D2U9_9ACTN</name>
<feature type="domain" description="DUF6285" evidence="2">
    <location>
        <begin position="352"/>
        <end position="432"/>
    </location>
</feature>
<gene>
    <name evidence="3" type="ORF">SAMN06265355_113231</name>
</gene>
<dbReference type="Gene3D" id="3.30.200.20">
    <property type="entry name" value="Phosphorylase Kinase, domain 1"/>
    <property type="match status" value="1"/>
</dbReference>
<dbReference type="PANTHER" id="PTHR21310">
    <property type="entry name" value="AMINOGLYCOSIDE PHOSPHOTRANSFERASE-RELATED-RELATED"/>
    <property type="match status" value="1"/>
</dbReference>
<keyword evidence="3" id="KW-0808">Transferase</keyword>
<dbReference type="GO" id="GO:0016301">
    <property type="term" value="F:kinase activity"/>
    <property type="evidence" value="ECO:0007669"/>
    <property type="project" value="UniProtKB-KW"/>
</dbReference>
<dbReference type="CDD" id="cd05154">
    <property type="entry name" value="ACAD10_11_N-like"/>
    <property type="match status" value="1"/>
</dbReference>
<dbReference type="Proteomes" id="UP000198420">
    <property type="component" value="Unassembled WGS sequence"/>
</dbReference>
<dbReference type="Pfam" id="PF19802">
    <property type="entry name" value="DUF6285"/>
    <property type="match status" value="1"/>
</dbReference>
<reference evidence="4" key="1">
    <citation type="submission" date="2017-06" db="EMBL/GenBank/DDBJ databases">
        <authorList>
            <person name="Varghese N."/>
            <person name="Submissions S."/>
        </authorList>
    </citation>
    <scope>NUCLEOTIDE SEQUENCE [LARGE SCALE GENOMIC DNA]</scope>
    <source>
        <strain evidence="4">DSM 44485</strain>
    </source>
</reference>
<dbReference type="InterPro" id="IPR051678">
    <property type="entry name" value="AGP_Transferase"/>
</dbReference>
<dbReference type="EMBL" id="FZNP01000013">
    <property type="protein sequence ID" value="SNS26144.1"/>
    <property type="molecule type" value="Genomic_DNA"/>
</dbReference>
<protein>
    <submittedName>
        <fullName evidence="3">Predicted kinase, aminoglycoside phosphotransferase (APT) family</fullName>
    </submittedName>
</protein>
<dbReference type="InterPro" id="IPR046252">
    <property type="entry name" value="DUF6285"/>
</dbReference>
<dbReference type="SUPFAM" id="SSF56112">
    <property type="entry name" value="Protein kinase-like (PK-like)"/>
    <property type="match status" value="1"/>
</dbReference>
<organism evidence="3 4">
    <name type="scientific">Actinomadura mexicana</name>
    <dbReference type="NCBI Taxonomy" id="134959"/>
    <lineage>
        <taxon>Bacteria</taxon>
        <taxon>Bacillati</taxon>
        <taxon>Actinomycetota</taxon>
        <taxon>Actinomycetes</taxon>
        <taxon>Streptosporangiales</taxon>
        <taxon>Thermomonosporaceae</taxon>
        <taxon>Actinomadura</taxon>
    </lineage>
</organism>
<sequence length="439" mass="47111">MEPTRDLAAALADRLGAQVTGLRRLSGGASRETWSFDADGRPLILRRDPPGSLDPTAMGREAGLLASAARAGVPVPGLADHGDDLEGAPYMIMERLAGETIPRRLLRDGRFAGVRPGLARELGGILARLHTMSPVPGLPDDDALAGLTEHYAAFEARPAVELALRWLDEHRPAPGGRTVVHGDFRNGNLMISPGGVTGVLDWELTHLGDPAEDLGWLCVKAWRFGSPRPVGGFGTREDLLAGYAAAGGTPPTLEELHWWEVYGTLRWTILCRHQAERFLSGADPSIEYAVLGRKVCEQEHDLLLALGMTEPTTVQDPLESAAGPDSAPHDRPDAHTLIDAVGAFLSEAEQPDDRLRFHARVAASALRMARRELLLGDAHRVAHQNRLKPLGCATDTELAEAIRAGALDDRTGEVVAAVRASVTDKLTVANPRHLALPSV</sequence>
<evidence type="ECO:0000259" key="2">
    <source>
        <dbReference type="Pfam" id="PF19802"/>
    </source>
</evidence>
<accession>A0A239D2U9</accession>
<dbReference type="PANTHER" id="PTHR21310:SF57">
    <property type="entry name" value="BLR2944 PROTEIN"/>
    <property type="match status" value="1"/>
</dbReference>
<evidence type="ECO:0000313" key="3">
    <source>
        <dbReference type="EMBL" id="SNS26144.1"/>
    </source>
</evidence>
<proteinExistence type="predicted"/>
<dbReference type="InterPro" id="IPR002575">
    <property type="entry name" value="Aminoglycoside_PTrfase"/>
</dbReference>
<evidence type="ECO:0000259" key="1">
    <source>
        <dbReference type="Pfam" id="PF01636"/>
    </source>
</evidence>
<dbReference type="AlphaFoldDB" id="A0A239D2U9"/>
<keyword evidence="3" id="KW-0418">Kinase</keyword>